<dbReference type="Proteomes" id="UP001609175">
    <property type="component" value="Unassembled WGS sequence"/>
</dbReference>
<accession>A0ABW7JW89</accession>
<dbReference type="EMBL" id="JBIMSO010000070">
    <property type="protein sequence ID" value="MFH5211225.1"/>
    <property type="molecule type" value="Genomic_DNA"/>
</dbReference>
<feature type="domain" description="Cyanobactin oxidase ThcOx second" evidence="2">
    <location>
        <begin position="115"/>
        <end position="208"/>
    </location>
</feature>
<dbReference type="Gene3D" id="3.40.109.10">
    <property type="entry name" value="NADH Oxidase"/>
    <property type="match status" value="1"/>
</dbReference>
<dbReference type="Pfam" id="PF22767">
    <property type="entry name" value="ThcOx"/>
    <property type="match status" value="1"/>
</dbReference>
<proteinExistence type="predicted"/>
<name>A0ABW7JW89_9NOCA</name>
<sequence length="454" mass="50087">MNRSIATRHQDVYSFRPGATCVTTPRAAILLAPPHKEKLPGVTPAQLQALKTLNLGPATLDDLSPADADVDTLVGSLAGRGWLAITVRFDGADLYTIRPFATPPPRPEFVEEGRTLSKFTIMRRDTGNIVAENPMSWCDIDIHDPRVLEVVSGLASPAEPALPEDVSTRLASDLKWARHTVVDAESEDDEFRTRSWNPHELWFHRRSNLSERVLTWETFGPTRWADGEFPPLPARKDNYPGEAIELATPDIEDLRAVDPSLTDVLEDRVSCRDFDDAAPITLDRLGELLFRTVRTKSVRTAKGVEYLSRPYPSGGAVHELEFYPVVRNVAGLASGMYHYDSFDHVLRPVADDQVVERLLRTSSLTLSQGQLPQVLIVIAARSGRLMWTYEQVPYAIILKHVGVVLQTIYLVATAMGLGAVAQGYGDTTAFNEAAGVDELEECNVGSIVIGAPKR</sequence>
<feature type="domain" description="Nitroreductase" evidence="1">
    <location>
        <begin position="266"/>
        <end position="449"/>
    </location>
</feature>
<dbReference type="InterPro" id="IPR029479">
    <property type="entry name" value="Nitroreductase"/>
</dbReference>
<comment type="caution">
    <text evidence="3">The sequence shown here is derived from an EMBL/GenBank/DDBJ whole genome shotgun (WGS) entry which is preliminary data.</text>
</comment>
<evidence type="ECO:0000313" key="3">
    <source>
        <dbReference type="EMBL" id="MFH5211225.1"/>
    </source>
</evidence>
<dbReference type="InterPro" id="IPR020051">
    <property type="entry name" value="SagB-type_dehydrogenase"/>
</dbReference>
<dbReference type="InterPro" id="IPR054488">
    <property type="entry name" value="ThcOx_dom2"/>
</dbReference>
<dbReference type="SUPFAM" id="SSF55469">
    <property type="entry name" value="FMN-dependent nitroreductase-like"/>
    <property type="match status" value="1"/>
</dbReference>
<dbReference type="NCBIfam" id="TIGR03605">
    <property type="entry name" value="antibiot_sagB"/>
    <property type="match status" value="1"/>
</dbReference>
<dbReference type="RefSeq" id="WP_395117518.1">
    <property type="nucleotide sequence ID" value="NZ_JBIMSO010000070.1"/>
</dbReference>
<dbReference type="PANTHER" id="PTHR43745">
    <property type="entry name" value="NITROREDUCTASE MJ1384-RELATED"/>
    <property type="match status" value="1"/>
</dbReference>
<reference evidence="3 4" key="1">
    <citation type="submission" date="2024-10" db="EMBL/GenBank/DDBJ databases">
        <authorList>
            <person name="Riesco R."/>
        </authorList>
    </citation>
    <scope>NUCLEOTIDE SEQUENCE [LARGE SCALE GENOMIC DNA]</scope>
    <source>
        <strain evidence="3 4">NCIMB 15449</strain>
    </source>
</reference>
<evidence type="ECO:0000313" key="4">
    <source>
        <dbReference type="Proteomes" id="UP001609175"/>
    </source>
</evidence>
<organism evidence="3 4">
    <name type="scientific">Antrihabitans spumae</name>
    <dbReference type="NCBI Taxonomy" id="3373370"/>
    <lineage>
        <taxon>Bacteria</taxon>
        <taxon>Bacillati</taxon>
        <taxon>Actinomycetota</taxon>
        <taxon>Actinomycetes</taxon>
        <taxon>Mycobacteriales</taxon>
        <taxon>Nocardiaceae</taxon>
        <taxon>Antrihabitans</taxon>
    </lineage>
</organism>
<dbReference type="InterPro" id="IPR052544">
    <property type="entry name" value="Bacteriocin_Proc_Enz"/>
</dbReference>
<dbReference type="InterPro" id="IPR000415">
    <property type="entry name" value="Nitroreductase-like"/>
</dbReference>
<dbReference type="CDD" id="cd02142">
    <property type="entry name" value="McbC_SagB-like_oxidoreductase"/>
    <property type="match status" value="1"/>
</dbReference>
<gene>
    <name evidence="3" type="ORF">ACHIPZ_23895</name>
</gene>
<protein>
    <submittedName>
        <fullName evidence="3">SagB family peptide dehydrogenase</fullName>
    </submittedName>
</protein>
<dbReference type="PANTHER" id="PTHR43745:SF2">
    <property type="entry name" value="NITROREDUCTASE MJ1384-RELATED"/>
    <property type="match status" value="1"/>
</dbReference>
<evidence type="ECO:0000259" key="2">
    <source>
        <dbReference type="Pfam" id="PF22767"/>
    </source>
</evidence>
<evidence type="ECO:0000259" key="1">
    <source>
        <dbReference type="Pfam" id="PF00881"/>
    </source>
</evidence>
<dbReference type="Pfam" id="PF00881">
    <property type="entry name" value="Nitroreductase"/>
    <property type="match status" value="1"/>
</dbReference>